<comment type="caution">
    <text evidence="4">The sequence shown here is derived from an EMBL/GenBank/DDBJ whole genome shotgun (WGS) entry which is preliminary data.</text>
</comment>
<dbReference type="Gene3D" id="4.10.1080.10">
    <property type="entry name" value="TSP type-3 repeat"/>
    <property type="match status" value="1"/>
</dbReference>
<dbReference type="SUPFAM" id="SSF103088">
    <property type="entry name" value="OmpA-like"/>
    <property type="match status" value="1"/>
</dbReference>
<dbReference type="Proteomes" id="UP000305848">
    <property type="component" value="Unassembled WGS sequence"/>
</dbReference>
<evidence type="ECO:0000313" key="4">
    <source>
        <dbReference type="EMBL" id="TKK71983.1"/>
    </source>
</evidence>
<evidence type="ECO:0000256" key="1">
    <source>
        <dbReference type="SAM" id="MobiDB-lite"/>
    </source>
</evidence>
<feature type="domain" description="OmpA-like" evidence="3">
    <location>
        <begin position="447"/>
        <end position="525"/>
    </location>
</feature>
<organism evidence="4 5">
    <name type="scientific">Ilyomonas limi</name>
    <dbReference type="NCBI Taxonomy" id="2575867"/>
    <lineage>
        <taxon>Bacteria</taxon>
        <taxon>Pseudomonadati</taxon>
        <taxon>Bacteroidota</taxon>
        <taxon>Chitinophagia</taxon>
        <taxon>Chitinophagales</taxon>
        <taxon>Chitinophagaceae</taxon>
        <taxon>Ilyomonas</taxon>
    </lineage>
</organism>
<feature type="compositionally biased region" description="Basic and acidic residues" evidence="1">
    <location>
        <begin position="383"/>
        <end position="396"/>
    </location>
</feature>
<dbReference type="GO" id="GO:0005509">
    <property type="term" value="F:calcium ion binding"/>
    <property type="evidence" value="ECO:0007669"/>
    <property type="project" value="InterPro"/>
</dbReference>
<dbReference type="RefSeq" id="WP_137260223.1">
    <property type="nucleotide sequence ID" value="NZ_SZQL01000001.1"/>
</dbReference>
<feature type="region of interest" description="Disordered" evidence="1">
    <location>
        <begin position="526"/>
        <end position="553"/>
    </location>
</feature>
<evidence type="ECO:0000259" key="3">
    <source>
        <dbReference type="Pfam" id="PF00691"/>
    </source>
</evidence>
<dbReference type="AlphaFoldDB" id="A0A4V5UVL2"/>
<feature type="region of interest" description="Disordered" evidence="1">
    <location>
        <begin position="365"/>
        <end position="396"/>
    </location>
</feature>
<dbReference type="SUPFAM" id="SSF103647">
    <property type="entry name" value="TSP type-3 repeat"/>
    <property type="match status" value="1"/>
</dbReference>
<proteinExistence type="predicted"/>
<feature type="chain" id="PRO_5020661014" description="OmpA-like domain-containing protein" evidence="2">
    <location>
        <begin position="22"/>
        <end position="553"/>
    </location>
</feature>
<dbReference type="InterPro" id="IPR028974">
    <property type="entry name" value="TSP_type-3_rpt"/>
</dbReference>
<dbReference type="InterPro" id="IPR036737">
    <property type="entry name" value="OmpA-like_sf"/>
</dbReference>
<keyword evidence="5" id="KW-1185">Reference proteome</keyword>
<evidence type="ECO:0000256" key="2">
    <source>
        <dbReference type="SAM" id="SignalP"/>
    </source>
</evidence>
<dbReference type="OrthoDB" id="1522982at2"/>
<reference evidence="4 5" key="1">
    <citation type="submission" date="2019-05" db="EMBL/GenBank/DDBJ databases">
        <title>Panacibacter sp. strain 17mud1-8 Genome sequencing and assembly.</title>
        <authorList>
            <person name="Chhetri G."/>
        </authorList>
    </citation>
    <scope>NUCLEOTIDE SEQUENCE [LARGE SCALE GENOMIC DNA]</scope>
    <source>
        <strain evidence="4 5">17mud1-8</strain>
    </source>
</reference>
<dbReference type="Gene3D" id="3.30.1330.60">
    <property type="entry name" value="OmpA-like domain"/>
    <property type="match status" value="1"/>
</dbReference>
<name>A0A4V5UVL2_9BACT</name>
<protein>
    <recommendedName>
        <fullName evidence="3">OmpA-like domain-containing protein</fullName>
    </recommendedName>
</protein>
<keyword evidence="2" id="KW-0732">Signal</keyword>
<dbReference type="Pfam" id="PF00691">
    <property type="entry name" value="OmpA"/>
    <property type="match status" value="1"/>
</dbReference>
<feature type="signal peptide" evidence="2">
    <location>
        <begin position="1"/>
        <end position="21"/>
    </location>
</feature>
<dbReference type="InterPro" id="IPR006665">
    <property type="entry name" value="OmpA-like"/>
</dbReference>
<gene>
    <name evidence="4" type="ORF">FC093_02940</name>
</gene>
<accession>A0A4V5UVL2</accession>
<dbReference type="EMBL" id="SZQL01000001">
    <property type="protein sequence ID" value="TKK71983.1"/>
    <property type="molecule type" value="Genomic_DNA"/>
</dbReference>
<sequence length="553" mass="60445">MVSKKYVAMLGLLGMAHGVFAQDTNTTTTTTSPLSNTQSGWDDSSKISTKNMAQYNEFRNNAYPYPAKPRDMWQLGLIGGVTVPLFDVPNASFPGYTAGLYLRKSLGYTVSMRLAAQYAGAKGYGLAPTSPLNLPPAVRNAYTSSGMSWVPNYKMQAVIPSVELMFSLKNILFHQGNPKSNIYLTAGYSPMFYHTKIDALNGSAPYNFGSINFDGDRGDIRDAVKNMLDGDYETDADIQHRVQTLGSDFNRDKWRFRHVGFIGGGYEFRLGPRASLGFEAKYYITGDDYLDGRALQNDGSLTPEKDKLVTGNITLGFNIGDASKRTEPKWFINPLNYIYNEVNAPQHMKIPTPVLPDADGDGITDQFDQEPNTPAGAAVDSHGVARDSDGDGVPDYKDKELLTPQKCFPVNADGVGTCPPTCCDSIAAGLIQLKPKCDLGMLPSIQFKGRGITISTAAQASLAAVAQQMQANPDCKVNVTGHGASDKRAQQLSWDRTNAVIRYLVEKQGISENRFIFHYGVEGDPNTVDLEGTEEEGPNTAPAPNPQYQQRRR</sequence>
<evidence type="ECO:0000313" key="5">
    <source>
        <dbReference type="Proteomes" id="UP000305848"/>
    </source>
</evidence>